<accession>A0A7J7M781</accession>
<evidence type="ECO:0000313" key="1">
    <source>
        <dbReference type="EMBL" id="KAF6150739.1"/>
    </source>
</evidence>
<dbReference type="Proteomes" id="UP000541444">
    <property type="component" value="Unassembled WGS sequence"/>
</dbReference>
<name>A0A7J7M781_9MAGN</name>
<organism evidence="1 2">
    <name type="scientific">Kingdonia uniflora</name>
    <dbReference type="NCBI Taxonomy" id="39325"/>
    <lineage>
        <taxon>Eukaryota</taxon>
        <taxon>Viridiplantae</taxon>
        <taxon>Streptophyta</taxon>
        <taxon>Embryophyta</taxon>
        <taxon>Tracheophyta</taxon>
        <taxon>Spermatophyta</taxon>
        <taxon>Magnoliopsida</taxon>
        <taxon>Ranunculales</taxon>
        <taxon>Circaeasteraceae</taxon>
        <taxon>Kingdonia</taxon>
    </lineage>
</organism>
<protein>
    <submittedName>
        <fullName evidence="1">Uncharacterized protein</fullName>
    </submittedName>
</protein>
<keyword evidence="2" id="KW-1185">Reference proteome</keyword>
<dbReference type="EMBL" id="JACGCM010001726">
    <property type="protein sequence ID" value="KAF6150739.1"/>
    <property type="molecule type" value="Genomic_DNA"/>
</dbReference>
<proteinExistence type="predicted"/>
<sequence>TPFLISHQEPSSRICRKYCQTNSISISGLEEDRLILNSRSSVQRTPFCQCLRLKQPQDFTDTKWNK</sequence>
<dbReference type="AlphaFoldDB" id="A0A7J7M781"/>
<gene>
    <name evidence="1" type="ORF">GIB67_020822</name>
</gene>
<comment type="caution">
    <text evidence="1">The sequence shown here is derived from an EMBL/GenBank/DDBJ whole genome shotgun (WGS) entry which is preliminary data.</text>
</comment>
<evidence type="ECO:0000313" key="2">
    <source>
        <dbReference type="Proteomes" id="UP000541444"/>
    </source>
</evidence>
<feature type="non-terminal residue" evidence="1">
    <location>
        <position position="66"/>
    </location>
</feature>
<reference evidence="1 2" key="1">
    <citation type="journal article" date="2020" name="IScience">
        <title>Genome Sequencing of the Endangered Kingdonia uniflora (Circaeasteraceae, Ranunculales) Reveals Potential Mechanisms of Evolutionary Specialization.</title>
        <authorList>
            <person name="Sun Y."/>
            <person name="Deng T."/>
            <person name="Zhang A."/>
            <person name="Moore M.J."/>
            <person name="Landis J.B."/>
            <person name="Lin N."/>
            <person name="Zhang H."/>
            <person name="Zhang X."/>
            <person name="Huang J."/>
            <person name="Zhang X."/>
            <person name="Sun H."/>
            <person name="Wang H."/>
        </authorList>
    </citation>
    <scope>NUCLEOTIDE SEQUENCE [LARGE SCALE GENOMIC DNA]</scope>
    <source>
        <strain evidence="1">TB1705</strain>
        <tissue evidence="1">Leaf</tissue>
    </source>
</reference>